<evidence type="ECO:0000256" key="2">
    <source>
        <dbReference type="ARBA" id="ARBA00005126"/>
    </source>
</evidence>
<evidence type="ECO:0000256" key="7">
    <source>
        <dbReference type="ARBA" id="ARBA00022833"/>
    </source>
</evidence>
<comment type="pathway">
    <text evidence="2">Cofactor biosynthesis; tetrahydrobiopterin biosynthesis; tetrahydrobiopterin from 7,8-dihydroneopterin triphosphate: step 1/3.</text>
</comment>
<proteinExistence type="inferred from homology"/>
<dbReference type="PANTHER" id="PTHR12589:SF7">
    <property type="entry name" value="6-PYRUVOYL TETRAHYDROBIOPTERIN SYNTHASE"/>
    <property type="match status" value="1"/>
</dbReference>
<dbReference type="Gene3D" id="3.30.479.10">
    <property type="entry name" value="6-pyruvoyl tetrahydropterin synthase/QueD"/>
    <property type="match status" value="1"/>
</dbReference>
<dbReference type="GeneID" id="115468980"/>
<dbReference type="GO" id="GO:0046872">
    <property type="term" value="F:metal ion binding"/>
    <property type="evidence" value="ECO:0007669"/>
    <property type="project" value="UniProtKB-KW"/>
</dbReference>
<name>A0A6P7XNW7_9AMPH</name>
<protein>
    <recommendedName>
        <fullName evidence="5">6-pyruvoyl tetrahydrobiopterin synthase</fullName>
        <ecNumber evidence="4">4.2.3.12</ecNumber>
    </recommendedName>
</protein>
<keyword evidence="8" id="KW-0783">Tetrahydrobiopterin biosynthesis</keyword>
<dbReference type="PROSITE" id="PS00987">
    <property type="entry name" value="PTPS_1"/>
    <property type="match status" value="1"/>
</dbReference>
<dbReference type="FunFam" id="3.30.479.10:FF:000003">
    <property type="entry name" value="6-pyruvoyl tetrahydrobiopterin synthase"/>
    <property type="match status" value="1"/>
</dbReference>
<dbReference type="PANTHER" id="PTHR12589">
    <property type="entry name" value="PYRUVOYL TETRAHYDROBIOPTERIN SYNTHASE"/>
    <property type="match status" value="1"/>
</dbReference>
<evidence type="ECO:0000256" key="4">
    <source>
        <dbReference type="ARBA" id="ARBA00013100"/>
    </source>
</evidence>
<dbReference type="GO" id="GO:0006729">
    <property type="term" value="P:tetrahydrobiopterin biosynthetic process"/>
    <property type="evidence" value="ECO:0007669"/>
    <property type="project" value="UniProtKB-UniPathway"/>
</dbReference>
<dbReference type="RefSeq" id="XP_030057052.1">
    <property type="nucleotide sequence ID" value="XM_030201192.1"/>
</dbReference>
<dbReference type="FunCoup" id="A0A6P7XNW7">
    <property type="interactions" value="1744"/>
</dbReference>
<comment type="similarity">
    <text evidence="3">Belongs to the PTPS family.</text>
</comment>
<dbReference type="CTD" id="5805"/>
<dbReference type="PROSITE" id="PS00988">
    <property type="entry name" value="PTPS_2"/>
    <property type="match status" value="1"/>
</dbReference>
<evidence type="ECO:0000313" key="12">
    <source>
        <dbReference type="RefSeq" id="XP_030057052.1"/>
    </source>
</evidence>
<evidence type="ECO:0000256" key="3">
    <source>
        <dbReference type="ARBA" id="ARBA00009164"/>
    </source>
</evidence>
<sequence>MQDAPAIRTIRISKSITFSASHRLHSKSLSDEENKKLYGKCNNLNGHGHNYKAVVTLQGMVDPITGMVINLTDLKQYMEKAIMEPLDHKNLDKDVPYFADVVSTVENVAVFVWESLQKHLPPGLLYKVKIDETDSNSVVYMGE</sequence>
<dbReference type="Pfam" id="PF01242">
    <property type="entry name" value="PTPS"/>
    <property type="match status" value="1"/>
</dbReference>
<keyword evidence="11" id="KW-1185">Reference proteome</keyword>
<gene>
    <name evidence="12" type="primary">PTS</name>
</gene>
<keyword evidence="7" id="KW-0862">Zinc</keyword>
<evidence type="ECO:0000256" key="5">
    <source>
        <dbReference type="ARBA" id="ARBA00015587"/>
    </source>
</evidence>
<dbReference type="SUPFAM" id="SSF55620">
    <property type="entry name" value="Tetrahydrobiopterin biosynthesis enzymes-like"/>
    <property type="match status" value="1"/>
</dbReference>
<dbReference type="Proteomes" id="UP000515156">
    <property type="component" value="Chromosome 4"/>
</dbReference>
<dbReference type="InterPro" id="IPR022469">
    <property type="entry name" value="PTPS_His_AS"/>
</dbReference>
<evidence type="ECO:0000256" key="10">
    <source>
        <dbReference type="ARBA" id="ARBA00025266"/>
    </source>
</evidence>
<dbReference type="OrthoDB" id="14045at2759"/>
<dbReference type="InterPro" id="IPR022470">
    <property type="entry name" value="PTPS_Cys_AS"/>
</dbReference>
<dbReference type="InParanoid" id="A0A6P7XNW7"/>
<evidence type="ECO:0000256" key="8">
    <source>
        <dbReference type="ARBA" id="ARBA00023007"/>
    </source>
</evidence>
<dbReference type="InterPro" id="IPR038418">
    <property type="entry name" value="6-PTP_synth/QueD_sf"/>
</dbReference>
<reference evidence="12" key="1">
    <citation type="submission" date="2025-08" db="UniProtKB">
        <authorList>
            <consortium name="RefSeq"/>
        </authorList>
    </citation>
    <scope>IDENTIFICATION</scope>
</reference>
<dbReference type="AlphaFoldDB" id="A0A6P7XNW7"/>
<keyword evidence="6" id="KW-0479">Metal-binding</keyword>
<dbReference type="EC" id="4.2.3.12" evidence="4"/>
<dbReference type="KEGG" id="muo:115468980"/>
<comment type="cofactor">
    <cofactor evidence="1">
        <name>Zn(2+)</name>
        <dbReference type="ChEBI" id="CHEBI:29105"/>
    </cofactor>
</comment>
<dbReference type="GO" id="GO:0005739">
    <property type="term" value="C:mitochondrion"/>
    <property type="evidence" value="ECO:0007669"/>
    <property type="project" value="TreeGrafter"/>
</dbReference>
<evidence type="ECO:0000256" key="6">
    <source>
        <dbReference type="ARBA" id="ARBA00022723"/>
    </source>
</evidence>
<comment type="function">
    <text evidence="10">Involved in the biosynthesis of tetrahydrobiopterin, an essential cofactor of aromatic amino acid hydroxylases. Catalyzes the transformation of 7,8-dihydroneopterin triphosphate into 6-pyruvoyl tetrahydropterin.</text>
</comment>
<organism evidence="11 12">
    <name type="scientific">Microcaecilia unicolor</name>
    <dbReference type="NCBI Taxonomy" id="1415580"/>
    <lineage>
        <taxon>Eukaryota</taxon>
        <taxon>Metazoa</taxon>
        <taxon>Chordata</taxon>
        <taxon>Craniata</taxon>
        <taxon>Vertebrata</taxon>
        <taxon>Euteleostomi</taxon>
        <taxon>Amphibia</taxon>
        <taxon>Gymnophiona</taxon>
        <taxon>Siphonopidae</taxon>
        <taxon>Microcaecilia</taxon>
    </lineage>
</organism>
<keyword evidence="9" id="KW-0456">Lyase</keyword>
<evidence type="ECO:0000313" key="11">
    <source>
        <dbReference type="Proteomes" id="UP000515156"/>
    </source>
</evidence>
<dbReference type="UniPathway" id="UPA00849">
    <property type="reaction ID" value="UER00819"/>
</dbReference>
<dbReference type="CDD" id="cd00470">
    <property type="entry name" value="PTPS"/>
    <property type="match status" value="1"/>
</dbReference>
<dbReference type="InterPro" id="IPR007115">
    <property type="entry name" value="6-PTP_synth/QueD"/>
</dbReference>
<evidence type="ECO:0000256" key="1">
    <source>
        <dbReference type="ARBA" id="ARBA00001947"/>
    </source>
</evidence>
<evidence type="ECO:0000256" key="9">
    <source>
        <dbReference type="ARBA" id="ARBA00023239"/>
    </source>
</evidence>
<accession>A0A6P7XNW7</accession>
<dbReference type="GO" id="GO:0003874">
    <property type="term" value="F:6-pyruvoyltetrahydropterin synthase activity"/>
    <property type="evidence" value="ECO:0007669"/>
    <property type="project" value="UniProtKB-EC"/>
</dbReference>